<sequence length="812" mass="91187">MGQGLADIQKGVQRKKRKGLSQSDLPSFDATLQAPSKTSSKRAVQGWIWRPAEGWLVFFLLGIALYSVAFAIIDANWVPQSLIILWCPILGLLVGLGIAKLPYIPQLLLHLIASLIGYWFALWLTSVVAFQIPWSQLFQQLFAAMTGQTMPGLIDSRMIFFFYLSFLSFFLGYFGSWLIYRAHLPWLVVLVYAAIMLVNMNYITAGDYSYLVIIMLVALGLLVARMQIASQIMQWRRDGLYTDQLWVRAIVRRCMQIACFIVLITTLCGWLLPMPSQSAQGARLWSQMGADWNNLFSGNVSWQNFSFLPGRSDTTNFFGDQLTITGSVHLPTGEVLTYTSSDNSSHSLEGFTYNQFDGHTWTATSAIAHAYDANTDLFNDTLEGRSVTTTVKILQPPGGTRSYIFAPAHPTVFAVATIIYGDSIADTAWTQRDPLQKGESYQVRSSLAPTSAATFADVPLPANNVNYWQTTYEQPELAALQSLYLSIPKDLSPKVLQTAENWTKGATTSYEALTLLESHLNDENVFHYSIDNPPVPENMDVADWLLRNHIGYCTHYATTMAMMGRLLNIPMRMVNGFSGGHFDWQTNTWVVNGNDAHSWVQAFLPGHGWINFDPTPGFSAAPQAATAPAVAPTAAPVKSTPTPVQPTPTQKSTTPSTPAASPGGQRIEANSTVESLPEWWLWLSISGFIGAALFFFYALFRRWWLDFGGQSTIIASIFWRFCSLASLSGLAPQRWQTPYEYTGMLSRYLPQQEQALWQVTELFVRERWGQRQDHQAEVVAKRLWPRLFRLLPHLFWRRKPSSPMEPLFKGEE</sequence>
<feature type="domain" description="Transglutaminase-like" evidence="3">
    <location>
        <begin position="545"/>
        <end position="616"/>
    </location>
</feature>
<dbReference type="SMART" id="SM00460">
    <property type="entry name" value="TGc"/>
    <property type="match status" value="1"/>
</dbReference>
<dbReference type="PANTHER" id="PTHR42736:SF1">
    <property type="entry name" value="PROTEIN-GLUTAMINE GAMMA-GLUTAMYLTRANSFERASE"/>
    <property type="match status" value="1"/>
</dbReference>
<dbReference type="InterPro" id="IPR052901">
    <property type="entry name" value="Bact_TGase-like"/>
</dbReference>
<keyword evidence="2" id="KW-0812">Transmembrane</keyword>
<protein>
    <recommendedName>
        <fullName evidence="3">Transglutaminase-like domain-containing protein</fullName>
    </recommendedName>
</protein>
<reference evidence="5" key="1">
    <citation type="submission" date="2018-12" db="EMBL/GenBank/DDBJ databases">
        <title>Tengunoibacter tsumagoiensis gen. nov., sp. nov., Dictyobacter kobayashii sp. nov., D. alpinus sp. nov., and D. joshuensis sp. nov. and description of Dictyobacteraceae fam. nov. within the order Ktedonobacterales isolated from Tengu-no-mugimeshi.</title>
        <authorList>
            <person name="Wang C.M."/>
            <person name="Zheng Y."/>
            <person name="Sakai Y."/>
            <person name="Toyoda A."/>
            <person name="Minakuchi Y."/>
            <person name="Abe K."/>
            <person name="Yokota A."/>
            <person name="Yabe S."/>
        </authorList>
    </citation>
    <scope>NUCLEOTIDE SEQUENCE [LARGE SCALE GENOMIC DNA]</scope>
    <source>
        <strain evidence="5">Uno3</strain>
    </source>
</reference>
<accession>A0A402A4J7</accession>
<evidence type="ECO:0000256" key="2">
    <source>
        <dbReference type="SAM" id="Phobius"/>
    </source>
</evidence>
<keyword evidence="2" id="KW-1133">Transmembrane helix</keyword>
<feature type="transmembrane region" description="Helical" evidence="2">
    <location>
        <begin position="111"/>
        <end position="132"/>
    </location>
</feature>
<dbReference type="EMBL" id="BIFR01000001">
    <property type="protein sequence ID" value="GCE14032.1"/>
    <property type="molecule type" value="Genomic_DNA"/>
</dbReference>
<dbReference type="PANTHER" id="PTHR42736">
    <property type="entry name" value="PROTEIN-GLUTAMINE GAMMA-GLUTAMYLTRANSFERASE"/>
    <property type="match status" value="1"/>
</dbReference>
<evidence type="ECO:0000259" key="3">
    <source>
        <dbReference type="SMART" id="SM00460"/>
    </source>
</evidence>
<feature type="transmembrane region" description="Helical" evidence="2">
    <location>
        <begin position="250"/>
        <end position="272"/>
    </location>
</feature>
<dbReference type="RefSeq" id="WP_126581513.1">
    <property type="nucleotide sequence ID" value="NZ_BIFR01000001.1"/>
</dbReference>
<dbReference type="InterPro" id="IPR025403">
    <property type="entry name" value="TgpA-like_C"/>
</dbReference>
<feature type="transmembrane region" description="Helical" evidence="2">
    <location>
        <begin position="158"/>
        <end position="179"/>
    </location>
</feature>
<feature type="region of interest" description="Disordered" evidence="1">
    <location>
        <begin position="623"/>
        <end position="667"/>
    </location>
</feature>
<keyword evidence="5" id="KW-1185">Reference proteome</keyword>
<evidence type="ECO:0000313" key="4">
    <source>
        <dbReference type="EMBL" id="GCE14032.1"/>
    </source>
</evidence>
<evidence type="ECO:0000256" key="1">
    <source>
        <dbReference type="SAM" id="MobiDB-lite"/>
    </source>
</evidence>
<feature type="transmembrane region" description="Helical" evidence="2">
    <location>
        <begin position="55"/>
        <end position="73"/>
    </location>
</feature>
<dbReference type="OrthoDB" id="9804872at2"/>
<feature type="transmembrane region" description="Helical" evidence="2">
    <location>
        <begin position="79"/>
        <end position="99"/>
    </location>
</feature>
<keyword evidence="2" id="KW-0472">Membrane</keyword>
<organism evidence="4 5">
    <name type="scientific">Tengunoibacter tsumagoiensis</name>
    <dbReference type="NCBI Taxonomy" id="2014871"/>
    <lineage>
        <taxon>Bacteria</taxon>
        <taxon>Bacillati</taxon>
        <taxon>Chloroflexota</taxon>
        <taxon>Ktedonobacteria</taxon>
        <taxon>Ktedonobacterales</taxon>
        <taxon>Dictyobacteraceae</taxon>
        <taxon>Tengunoibacter</taxon>
    </lineage>
</organism>
<dbReference type="InterPro" id="IPR038765">
    <property type="entry name" value="Papain-like_cys_pep_sf"/>
</dbReference>
<dbReference type="AlphaFoldDB" id="A0A402A4J7"/>
<evidence type="ECO:0000313" key="5">
    <source>
        <dbReference type="Proteomes" id="UP000287352"/>
    </source>
</evidence>
<dbReference type="InterPro" id="IPR002931">
    <property type="entry name" value="Transglutaminase-like"/>
</dbReference>
<dbReference type="Gene3D" id="3.10.620.30">
    <property type="match status" value="1"/>
</dbReference>
<feature type="compositionally biased region" description="Low complexity" evidence="1">
    <location>
        <begin position="623"/>
        <end position="662"/>
    </location>
</feature>
<feature type="region of interest" description="Disordered" evidence="1">
    <location>
        <begin position="1"/>
        <end position="29"/>
    </location>
</feature>
<dbReference type="SUPFAM" id="SSF54001">
    <property type="entry name" value="Cysteine proteinases"/>
    <property type="match status" value="1"/>
</dbReference>
<proteinExistence type="predicted"/>
<feature type="transmembrane region" description="Helical" evidence="2">
    <location>
        <begin position="210"/>
        <end position="229"/>
    </location>
</feature>
<dbReference type="Pfam" id="PF01841">
    <property type="entry name" value="Transglut_core"/>
    <property type="match status" value="1"/>
</dbReference>
<feature type="transmembrane region" description="Helical" evidence="2">
    <location>
        <begin position="679"/>
        <end position="700"/>
    </location>
</feature>
<comment type="caution">
    <text evidence="4">The sequence shown here is derived from an EMBL/GenBank/DDBJ whole genome shotgun (WGS) entry which is preliminary data.</text>
</comment>
<feature type="transmembrane region" description="Helical" evidence="2">
    <location>
        <begin position="186"/>
        <end position="204"/>
    </location>
</feature>
<dbReference type="Pfam" id="PF13559">
    <property type="entry name" value="DUF4129"/>
    <property type="match status" value="1"/>
</dbReference>
<gene>
    <name evidence="4" type="ORF">KTT_38910</name>
</gene>
<dbReference type="Proteomes" id="UP000287352">
    <property type="component" value="Unassembled WGS sequence"/>
</dbReference>
<name>A0A402A4J7_9CHLR</name>